<evidence type="ECO:0000256" key="1">
    <source>
        <dbReference type="SAM" id="MobiDB-lite"/>
    </source>
</evidence>
<sequence length="80" mass="8334">MPPKPRPRNASTAPKGSPALSAAKPPSTKDAPMPPPPNPPTPQAILEPEITALQGCLRASMLVHVGRTGIVTCTFNRTLS</sequence>
<protein>
    <submittedName>
        <fullName evidence="2">Uncharacterized protein</fullName>
    </submittedName>
</protein>
<feature type="compositionally biased region" description="Pro residues" evidence="1">
    <location>
        <begin position="32"/>
        <end position="42"/>
    </location>
</feature>
<dbReference type="EMBL" id="ML213503">
    <property type="protein sequence ID" value="TFK57688.1"/>
    <property type="molecule type" value="Genomic_DNA"/>
</dbReference>
<accession>A0A5C3NNC3</accession>
<keyword evidence="3" id="KW-1185">Reference proteome</keyword>
<feature type="region of interest" description="Disordered" evidence="1">
    <location>
        <begin position="1"/>
        <end position="44"/>
    </location>
</feature>
<organism evidence="2 3">
    <name type="scientific">Heliocybe sulcata</name>
    <dbReference type="NCBI Taxonomy" id="5364"/>
    <lineage>
        <taxon>Eukaryota</taxon>
        <taxon>Fungi</taxon>
        <taxon>Dikarya</taxon>
        <taxon>Basidiomycota</taxon>
        <taxon>Agaricomycotina</taxon>
        <taxon>Agaricomycetes</taxon>
        <taxon>Gloeophyllales</taxon>
        <taxon>Gloeophyllaceae</taxon>
        <taxon>Heliocybe</taxon>
    </lineage>
</organism>
<dbReference type="AlphaFoldDB" id="A0A5C3NNC3"/>
<proteinExistence type="predicted"/>
<dbReference type="Proteomes" id="UP000305948">
    <property type="component" value="Unassembled WGS sequence"/>
</dbReference>
<reference evidence="2 3" key="1">
    <citation type="journal article" date="2019" name="Nat. Ecol. Evol.">
        <title>Megaphylogeny resolves global patterns of mushroom evolution.</title>
        <authorList>
            <person name="Varga T."/>
            <person name="Krizsan K."/>
            <person name="Foldi C."/>
            <person name="Dima B."/>
            <person name="Sanchez-Garcia M."/>
            <person name="Sanchez-Ramirez S."/>
            <person name="Szollosi G.J."/>
            <person name="Szarkandi J.G."/>
            <person name="Papp V."/>
            <person name="Albert L."/>
            <person name="Andreopoulos W."/>
            <person name="Angelini C."/>
            <person name="Antonin V."/>
            <person name="Barry K.W."/>
            <person name="Bougher N.L."/>
            <person name="Buchanan P."/>
            <person name="Buyck B."/>
            <person name="Bense V."/>
            <person name="Catcheside P."/>
            <person name="Chovatia M."/>
            <person name="Cooper J."/>
            <person name="Damon W."/>
            <person name="Desjardin D."/>
            <person name="Finy P."/>
            <person name="Geml J."/>
            <person name="Haridas S."/>
            <person name="Hughes K."/>
            <person name="Justo A."/>
            <person name="Karasinski D."/>
            <person name="Kautmanova I."/>
            <person name="Kiss B."/>
            <person name="Kocsube S."/>
            <person name="Kotiranta H."/>
            <person name="LaButti K.M."/>
            <person name="Lechner B.E."/>
            <person name="Liimatainen K."/>
            <person name="Lipzen A."/>
            <person name="Lukacs Z."/>
            <person name="Mihaltcheva S."/>
            <person name="Morgado L.N."/>
            <person name="Niskanen T."/>
            <person name="Noordeloos M.E."/>
            <person name="Ohm R.A."/>
            <person name="Ortiz-Santana B."/>
            <person name="Ovrebo C."/>
            <person name="Racz N."/>
            <person name="Riley R."/>
            <person name="Savchenko A."/>
            <person name="Shiryaev A."/>
            <person name="Soop K."/>
            <person name="Spirin V."/>
            <person name="Szebenyi C."/>
            <person name="Tomsovsky M."/>
            <person name="Tulloss R.E."/>
            <person name="Uehling J."/>
            <person name="Grigoriev I.V."/>
            <person name="Vagvolgyi C."/>
            <person name="Papp T."/>
            <person name="Martin F.M."/>
            <person name="Miettinen O."/>
            <person name="Hibbett D.S."/>
            <person name="Nagy L.G."/>
        </authorList>
    </citation>
    <scope>NUCLEOTIDE SEQUENCE [LARGE SCALE GENOMIC DNA]</scope>
    <source>
        <strain evidence="2 3">OMC1185</strain>
    </source>
</reference>
<evidence type="ECO:0000313" key="2">
    <source>
        <dbReference type="EMBL" id="TFK57688.1"/>
    </source>
</evidence>
<evidence type="ECO:0000313" key="3">
    <source>
        <dbReference type="Proteomes" id="UP000305948"/>
    </source>
</evidence>
<name>A0A5C3NNC3_9AGAM</name>
<gene>
    <name evidence="2" type="ORF">OE88DRAFT_1651554</name>
</gene>